<sequence length="114" mass="13590">MSTTAYKRGFFGYPTKDYDEAESLFFSDILAHMDPYFDLLKPLITRWWKVLKTAFDFKRYEFWNIHDLTLALLDDAIKDLRTQGFPAHPMTQTETERRKAYHASKKNILLTNIF</sequence>
<dbReference type="Proteomes" id="UP000054279">
    <property type="component" value="Unassembled WGS sequence"/>
</dbReference>
<dbReference type="AlphaFoldDB" id="A0A0C9V9Y4"/>
<proteinExistence type="predicted"/>
<evidence type="ECO:0000313" key="1">
    <source>
        <dbReference type="EMBL" id="KIJ38327.1"/>
    </source>
</evidence>
<protein>
    <submittedName>
        <fullName evidence="1">Uncharacterized protein</fullName>
    </submittedName>
</protein>
<gene>
    <name evidence="1" type="ORF">M422DRAFT_50063</name>
</gene>
<reference evidence="1 2" key="1">
    <citation type="submission" date="2014-06" db="EMBL/GenBank/DDBJ databases">
        <title>Evolutionary Origins and Diversification of the Mycorrhizal Mutualists.</title>
        <authorList>
            <consortium name="DOE Joint Genome Institute"/>
            <consortium name="Mycorrhizal Genomics Consortium"/>
            <person name="Kohler A."/>
            <person name="Kuo A."/>
            <person name="Nagy L.G."/>
            <person name="Floudas D."/>
            <person name="Copeland A."/>
            <person name="Barry K.W."/>
            <person name="Cichocki N."/>
            <person name="Veneault-Fourrey C."/>
            <person name="LaButti K."/>
            <person name="Lindquist E.A."/>
            <person name="Lipzen A."/>
            <person name="Lundell T."/>
            <person name="Morin E."/>
            <person name="Murat C."/>
            <person name="Riley R."/>
            <person name="Ohm R."/>
            <person name="Sun H."/>
            <person name="Tunlid A."/>
            <person name="Henrissat B."/>
            <person name="Grigoriev I.V."/>
            <person name="Hibbett D.S."/>
            <person name="Martin F."/>
        </authorList>
    </citation>
    <scope>NUCLEOTIDE SEQUENCE [LARGE SCALE GENOMIC DNA]</scope>
    <source>
        <strain evidence="1 2">SS14</strain>
    </source>
</reference>
<dbReference type="OrthoDB" id="312874at2759"/>
<evidence type="ECO:0000313" key="2">
    <source>
        <dbReference type="Proteomes" id="UP000054279"/>
    </source>
</evidence>
<dbReference type="EMBL" id="KN837161">
    <property type="protein sequence ID" value="KIJ38327.1"/>
    <property type="molecule type" value="Genomic_DNA"/>
</dbReference>
<dbReference type="HOGENOM" id="CLU_2122658_0_0_1"/>
<organism evidence="1 2">
    <name type="scientific">Sphaerobolus stellatus (strain SS14)</name>
    <dbReference type="NCBI Taxonomy" id="990650"/>
    <lineage>
        <taxon>Eukaryota</taxon>
        <taxon>Fungi</taxon>
        <taxon>Dikarya</taxon>
        <taxon>Basidiomycota</taxon>
        <taxon>Agaricomycotina</taxon>
        <taxon>Agaricomycetes</taxon>
        <taxon>Phallomycetidae</taxon>
        <taxon>Geastrales</taxon>
        <taxon>Sphaerobolaceae</taxon>
        <taxon>Sphaerobolus</taxon>
    </lineage>
</organism>
<accession>A0A0C9V9Y4</accession>
<keyword evidence="2" id="KW-1185">Reference proteome</keyword>
<name>A0A0C9V9Y4_SPHS4</name>